<accession>A0ABQ1WWC0</accession>
<sequence>MKFLVNFLKYFLIATLLYVVFVFFEIGGSYIKEAGFINGLQNTWYLIVSHFGSLVLFSSLISVILAAKKNYVSLSTSLLYSLLIFIVLGPLLYIYSNQIETKLGMNSIIIRMENILDKKFNEEELKEKRKNFSSNKEYQSIEKLNISIDSISNEISDNIKELEKVTKKVHDSSIVANFEIEDINHYNLTRKRKDSLDKEISKSTIQFLKSRITQIKYIEKKKREFEFEKYSRYLQVILLFYSLIIGVLVGNKLKNQMKVSVISIGILIMIIISYFTQMANRFYVEDSNLLGFIFYTLILIFTLTYFSWLPRKVEQS</sequence>
<evidence type="ECO:0000313" key="3">
    <source>
        <dbReference type="Proteomes" id="UP000605733"/>
    </source>
</evidence>
<feature type="transmembrane region" description="Helical" evidence="1">
    <location>
        <begin position="43"/>
        <end position="66"/>
    </location>
</feature>
<keyword evidence="1" id="KW-0812">Transmembrane</keyword>
<evidence type="ECO:0000313" key="2">
    <source>
        <dbReference type="EMBL" id="GGG46574.1"/>
    </source>
</evidence>
<feature type="transmembrane region" description="Helical" evidence="1">
    <location>
        <begin position="7"/>
        <end position="31"/>
    </location>
</feature>
<feature type="transmembrane region" description="Helical" evidence="1">
    <location>
        <begin position="233"/>
        <end position="250"/>
    </location>
</feature>
<reference evidence="3" key="1">
    <citation type="journal article" date="2019" name="Int. J. Syst. Evol. Microbiol.">
        <title>The Global Catalogue of Microorganisms (GCM) 10K type strain sequencing project: providing services to taxonomists for standard genome sequencing and annotation.</title>
        <authorList>
            <consortium name="The Broad Institute Genomics Platform"/>
            <consortium name="The Broad Institute Genome Sequencing Center for Infectious Disease"/>
            <person name="Wu L."/>
            <person name="Ma J."/>
        </authorList>
    </citation>
    <scope>NUCLEOTIDE SEQUENCE [LARGE SCALE GENOMIC DNA]</scope>
    <source>
        <strain evidence="3">CGMCC 1.15422</strain>
    </source>
</reference>
<organism evidence="2 3">
    <name type="scientific">Christiangramia forsetii</name>
    <dbReference type="NCBI Taxonomy" id="411153"/>
    <lineage>
        <taxon>Bacteria</taxon>
        <taxon>Pseudomonadati</taxon>
        <taxon>Bacteroidota</taxon>
        <taxon>Flavobacteriia</taxon>
        <taxon>Flavobacteriales</taxon>
        <taxon>Flavobacteriaceae</taxon>
        <taxon>Christiangramia</taxon>
    </lineage>
</organism>
<dbReference type="RefSeq" id="WP_011708801.1">
    <property type="nucleotide sequence ID" value="NZ_BMIX01000016.1"/>
</dbReference>
<proteinExistence type="predicted"/>
<feature type="transmembrane region" description="Helical" evidence="1">
    <location>
        <begin position="78"/>
        <end position="96"/>
    </location>
</feature>
<comment type="caution">
    <text evidence="2">The sequence shown here is derived from an EMBL/GenBank/DDBJ whole genome shotgun (WGS) entry which is preliminary data.</text>
</comment>
<feature type="transmembrane region" description="Helical" evidence="1">
    <location>
        <begin position="259"/>
        <end position="277"/>
    </location>
</feature>
<evidence type="ECO:0000256" key="1">
    <source>
        <dbReference type="SAM" id="Phobius"/>
    </source>
</evidence>
<dbReference type="EMBL" id="BMIX01000016">
    <property type="protein sequence ID" value="GGG46574.1"/>
    <property type="molecule type" value="Genomic_DNA"/>
</dbReference>
<dbReference type="Proteomes" id="UP000605733">
    <property type="component" value="Unassembled WGS sequence"/>
</dbReference>
<gene>
    <name evidence="2" type="ORF">GCM10011532_33090</name>
</gene>
<keyword evidence="1" id="KW-0472">Membrane</keyword>
<feature type="transmembrane region" description="Helical" evidence="1">
    <location>
        <begin position="289"/>
        <end position="309"/>
    </location>
</feature>
<keyword evidence="3" id="KW-1185">Reference proteome</keyword>
<protein>
    <submittedName>
        <fullName evidence="2">Uncharacterized protein</fullName>
    </submittedName>
</protein>
<keyword evidence="1" id="KW-1133">Transmembrane helix</keyword>
<name>A0ABQ1WWC0_9FLAO</name>